<dbReference type="InterPro" id="IPR036913">
    <property type="entry name" value="YegP-like_sf"/>
</dbReference>
<organism evidence="4 5">
    <name type="scientific">Aquimonas voraii</name>
    <dbReference type="NCBI Taxonomy" id="265719"/>
    <lineage>
        <taxon>Bacteria</taxon>
        <taxon>Pseudomonadati</taxon>
        <taxon>Pseudomonadota</taxon>
        <taxon>Gammaproteobacteria</taxon>
        <taxon>Lysobacterales</taxon>
        <taxon>Lysobacteraceae</taxon>
        <taxon>Aquimonas</taxon>
    </lineage>
</organism>
<dbReference type="Proteomes" id="UP000199603">
    <property type="component" value="Unassembled WGS sequence"/>
</dbReference>
<dbReference type="EMBL" id="FNAG01000001">
    <property type="protein sequence ID" value="SDD23706.1"/>
    <property type="molecule type" value="Genomic_DNA"/>
</dbReference>
<dbReference type="OrthoDB" id="9802792at2"/>
<comment type="similarity">
    <text evidence="1">Belongs to the UPF0339 family. Duplicated subfamily.</text>
</comment>
<dbReference type="PANTHER" id="PTHR40606:SF1">
    <property type="entry name" value="UPF0339 PROTEIN YEGP"/>
    <property type="match status" value="1"/>
</dbReference>
<evidence type="ECO:0000259" key="3">
    <source>
        <dbReference type="Pfam" id="PF07411"/>
    </source>
</evidence>
<dbReference type="InterPro" id="IPR010879">
    <property type="entry name" value="DUF1508"/>
</dbReference>
<dbReference type="Pfam" id="PF07411">
    <property type="entry name" value="DUF1508"/>
    <property type="match status" value="2"/>
</dbReference>
<keyword evidence="5" id="KW-1185">Reference proteome</keyword>
<dbReference type="SUPFAM" id="SSF160113">
    <property type="entry name" value="YegP-like"/>
    <property type="match status" value="2"/>
</dbReference>
<dbReference type="STRING" id="265719.SAMN04488509_101863"/>
<reference evidence="4 5" key="1">
    <citation type="submission" date="2016-10" db="EMBL/GenBank/DDBJ databases">
        <authorList>
            <person name="de Groot N.N."/>
        </authorList>
    </citation>
    <scope>NUCLEOTIDE SEQUENCE [LARGE SCALE GENOMIC DNA]</scope>
    <source>
        <strain evidence="4 5">DSM 16957</strain>
    </source>
</reference>
<protein>
    <recommendedName>
        <fullName evidence="3">DUF1508 domain-containing protein</fullName>
    </recommendedName>
</protein>
<feature type="domain" description="DUF1508" evidence="3">
    <location>
        <begin position="10"/>
        <end position="57"/>
    </location>
</feature>
<evidence type="ECO:0000256" key="2">
    <source>
        <dbReference type="SAM" id="MobiDB-lite"/>
    </source>
</evidence>
<proteinExistence type="inferred from homology"/>
<dbReference type="InterPro" id="IPR051141">
    <property type="entry name" value="UPF0339_domain"/>
</dbReference>
<evidence type="ECO:0000313" key="4">
    <source>
        <dbReference type="EMBL" id="SDD23706.1"/>
    </source>
</evidence>
<dbReference type="Gene3D" id="2.30.29.80">
    <property type="match status" value="1"/>
</dbReference>
<feature type="domain" description="DUF1508" evidence="3">
    <location>
        <begin position="62"/>
        <end position="108"/>
    </location>
</feature>
<evidence type="ECO:0000313" key="5">
    <source>
        <dbReference type="Proteomes" id="UP000199603"/>
    </source>
</evidence>
<sequence length="110" mass="11737">MAGKFVVKTASNGETYFRLQAGNGETILKSEMYSSKAAALNGIESVRKNAPDDARYERKTAAGGQFMFNLKAANHQVIGTSETYKSEASREGGIASVKANAPDAKVDDQT</sequence>
<feature type="region of interest" description="Disordered" evidence="2">
    <location>
        <begin position="83"/>
        <end position="110"/>
    </location>
</feature>
<name>A0A1G6T594_9GAMM</name>
<dbReference type="RefSeq" id="WP_091239229.1">
    <property type="nucleotide sequence ID" value="NZ_FNAG01000001.1"/>
</dbReference>
<dbReference type="PANTHER" id="PTHR40606">
    <property type="match status" value="1"/>
</dbReference>
<accession>A0A1G6T594</accession>
<dbReference type="AlphaFoldDB" id="A0A1G6T594"/>
<gene>
    <name evidence="4" type="ORF">SAMN04488509_101863</name>
</gene>
<evidence type="ECO:0000256" key="1">
    <source>
        <dbReference type="ARBA" id="ARBA00007576"/>
    </source>
</evidence>